<gene>
    <name evidence="1" type="ORF">OENI_0194</name>
</gene>
<protein>
    <submittedName>
        <fullName evidence="1">Uncharacterized protein</fullName>
    </submittedName>
</protein>
<proteinExistence type="predicted"/>
<organism evidence="1 2">
    <name type="scientific">Oenococcus oeni</name>
    <name type="common">Leuconostoc oenos</name>
    <dbReference type="NCBI Taxonomy" id="1247"/>
    <lineage>
        <taxon>Bacteria</taxon>
        <taxon>Bacillati</taxon>
        <taxon>Bacillota</taxon>
        <taxon>Bacilli</taxon>
        <taxon>Lactobacillales</taxon>
        <taxon>Lactobacillaceae</taxon>
        <taxon>Oenococcus</taxon>
    </lineage>
</organism>
<name>A0AAQ2UTV8_OENOE</name>
<evidence type="ECO:0000313" key="1">
    <source>
        <dbReference type="EMBL" id="VDB97190.1"/>
    </source>
</evidence>
<dbReference type="AntiFam" id="ANF00010">
    <property type="entry name" value="tRNA translation"/>
</dbReference>
<reference evidence="1 2" key="1">
    <citation type="submission" date="2018-08" db="EMBL/GenBank/DDBJ databases">
        <authorList>
            <person name="Lorentzen P. G. S. M."/>
        </authorList>
    </citation>
    <scope>NUCLEOTIDE SEQUENCE [LARGE SCALE GENOMIC DNA]</scope>
    <source>
        <strain evidence="1 2">CRBO_1381</strain>
    </source>
</reference>
<dbReference type="Proteomes" id="UP000294726">
    <property type="component" value="Chromosome"/>
</dbReference>
<sequence>MSSVRARQSEFAVGRFTSANRFLLKDIKLFQLADLAQLVEHRYRKPGVDGSNPSVGKIFVKQRHIKRNKA</sequence>
<dbReference type="EMBL" id="LR031358">
    <property type="protein sequence ID" value="VDB97190.1"/>
    <property type="molecule type" value="Genomic_DNA"/>
</dbReference>
<evidence type="ECO:0000313" key="2">
    <source>
        <dbReference type="Proteomes" id="UP000294726"/>
    </source>
</evidence>
<accession>A0AAQ2UTV8</accession>
<dbReference type="AlphaFoldDB" id="A0AAQ2UTV8"/>